<dbReference type="AlphaFoldDB" id="A0A088E4K0"/>
<reference evidence="6 8" key="3">
    <citation type="submission" date="2015-07" db="EMBL/GenBank/DDBJ databases">
        <title>Physiological, transcriptional responses and genome re-sequencing of acid resistant extremely thermoacidophilic Metallosphaera sedula SARC-M1.</title>
        <authorList>
            <person name="Ai C."/>
            <person name="McCarthy S."/>
            <person name="Eckrich V."/>
            <person name="Rudrappa D."/>
            <person name="Qiu G."/>
            <person name="Blum P."/>
        </authorList>
    </citation>
    <scope>NUCLEOTIDE SEQUENCE [LARGE SCALE GENOMIC DNA]</scope>
    <source>
        <strain evidence="6 8">SARC-M1</strain>
    </source>
</reference>
<evidence type="ECO:0000313" key="2">
    <source>
        <dbReference type="EMBL" id="AKV74255.1"/>
    </source>
</evidence>
<evidence type="ECO:0000313" key="5">
    <source>
        <dbReference type="EMBL" id="AKV80991.1"/>
    </source>
</evidence>
<reference evidence="1 7" key="1">
    <citation type="journal article" date="2014" name="J. Bacteriol.">
        <title>Role of an Archaeal PitA Transporter in the Copper and Arsenic Resistance of Metallosphaera sedula, an Extreme Thermoacidophile.</title>
        <authorList>
            <person name="McCarthy S."/>
            <person name="Ai C."/>
            <person name="Wheaton G."/>
            <person name="Tevatia R."/>
            <person name="Eckrich V."/>
            <person name="Kelly R."/>
            <person name="Blum P."/>
        </authorList>
    </citation>
    <scope>NUCLEOTIDE SEQUENCE [LARGE SCALE GENOMIC DNA]</scope>
    <source>
        <strain evidence="1 7">CuR1</strain>
    </source>
</reference>
<organism evidence="1 7">
    <name type="scientific">Metallosphaera sedula</name>
    <dbReference type="NCBI Taxonomy" id="43687"/>
    <lineage>
        <taxon>Archaea</taxon>
        <taxon>Thermoproteota</taxon>
        <taxon>Thermoprotei</taxon>
        <taxon>Sulfolobales</taxon>
        <taxon>Sulfolobaceae</taxon>
        <taxon>Metallosphaera</taxon>
    </lineage>
</organism>
<evidence type="ECO:0000313" key="6">
    <source>
        <dbReference type="EMBL" id="AKV83232.1"/>
    </source>
</evidence>
<dbReference type="Proteomes" id="UP000061362">
    <property type="component" value="Chromosome"/>
</dbReference>
<evidence type="ECO:0000313" key="11">
    <source>
        <dbReference type="Proteomes" id="UP000062475"/>
    </source>
</evidence>
<evidence type="ECO:0000313" key="4">
    <source>
        <dbReference type="EMBL" id="AKV78746.1"/>
    </source>
</evidence>
<dbReference type="EMBL" id="CP012173">
    <property type="protein sequence ID" value="AKV76494.1"/>
    <property type="molecule type" value="Genomic_DNA"/>
</dbReference>
<reference evidence="9 10" key="2">
    <citation type="journal article" date="2015" name="Genome Announc.">
        <title>Complete Genome Sequences of Evolved Arsenate-Resistant Metallosphaera sedula Strains.</title>
        <authorList>
            <person name="Ai C."/>
            <person name="McCarthy S."/>
            <person name="Schackwitz W."/>
            <person name="Martin J."/>
            <person name="Lipzen A."/>
            <person name="Blum P."/>
        </authorList>
    </citation>
    <scope>NUCLEOTIDE SEQUENCE [LARGE SCALE GENOMIC DNA]</scope>
    <source>
        <strain evidence="4 10">ARS120-1</strain>
        <strain evidence="5 9">ARS120-2</strain>
        <strain evidence="2 12">ARS50-1</strain>
        <strain evidence="3 11">ARS50-2</strain>
    </source>
</reference>
<dbReference type="OrthoDB" id="38505at2157"/>
<dbReference type="EMBL" id="CP008822">
    <property type="protein sequence ID" value="AIM27374.1"/>
    <property type="molecule type" value="Genomic_DNA"/>
</dbReference>
<dbReference type="OMA" id="YAIAITY"/>
<evidence type="ECO:0000313" key="9">
    <source>
        <dbReference type="Proteomes" id="UP000061362"/>
    </source>
</evidence>
<dbReference type="EMBL" id="CP012175">
    <property type="protein sequence ID" value="AKV80991.1"/>
    <property type="molecule type" value="Genomic_DNA"/>
</dbReference>
<gene>
    <name evidence="1" type="ORF">HA72_1228</name>
    <name evidence="2" type="ORF">MsedA_1248</name>
    <name evidence="3" type="ORF">MsedB_1250</name>
    <name evidence="4" type="ORF">MsedC_1248</name>
    <name evidence="5" type="ORF">MsedD_1249</name>
    <name evidence="6" type="ORF">MsedE_1252</name>
</gene>
<evidence type="ECO:0000313" key="7">
    <source>
        <dbReference type="Proteomes" id="UP000029084"/>
    </source>
</evidence>
<dbReference type="Proteomes" id="UP000062475">
    <property type="component" value="Chromosome"/>
</dbReference>
<protein>
    <submittedName>
        <fullName evidence="1">Sulfolobus transposase</fullName>
    </submittedName>
</protein>
<evidence type="ECO:0000313" key="10">
    <source>
        <dbReference type="Proteomes" id="UP000062398"/>
    </source>
</evidence>
<dbReference type="Proteomes" id="UP000068832">
    <property type="component" value="Chromosome"/>
</dbReference>
<evidence type="ECO:0000313" key="3">
    <source>
        <dbReference type="EMBL" id="AKV76494.1"/>
    </source>
</evidence>
<evidence type="ECO:0000313" key="1">
    <source>
        <dbReference type="EMBL" id="AIM27374.1"/>
    </source>
</evidence>
<evidence type="ECO:0000313" key="12">
    <source>
        <dbReference type="Proteomes" id="UP000068832"/>
    </source>
</evidence>
<dbReference type="EMBL" id="CP012176">
    <property type="protein sequence ID" value="AKV83232.1"/>
    <property type="molecule type" value="Genomic_DNA"/>
</dbReference>
<evidence type="ECO:0000313" key="8">
    <source>
        <dbReference type="Proteomes" id="UP000056255"/>
    </source>
</evidence>
<dbReference type="RefSeq" id="WP_012021176.1">
    <property type="nucleotide sequence ID" value="NZ_AP019770.1"/>
</dbReference>
<name>A0A088E4K0_9CREN</name>
<sequence>MKPDTIQQPQYVVMPVPPLEDMPSKDKTLFLLQPVVEMVRPRIEERIPGSFTYFKLLVVMVVYCSLRDAVNLVNTNVIVRLFVGERVGKSTLFDFIGRFARARKDLLREIAKELEEKCRQSYLPSSASYEGIEWLVDSFLLDLPPGKTSLELVLEKLRLDAMDLGPIARAIAFAGAWLRARTRRRFEGTWAKKWSRSYFGLKVFPLISTALFVHGLEVELANFSDVRCRLSRKGLKLVDRGFRERGSFVHPHGNFKYLRPFVEYFGIFLKQHWRPYAETRVRNEAFLYAIAITYNMVHFVSIQRRTPRHLRAAQLP</sequence>
<dbReference type="EMBL" id="CP012174">
    <property type="protein sequence ID" value="AKV78746.1"/>
    <property type="molecule type" value="Genomic_DNA"/>
</dbReference>
<dbReference type="PATRIC" id="fig|43687.5.peg.1338"/>
<dbReference type="Proteomes" id="UP000062398">
    <property type="component" value="Chromosome"/>
</dbReference>
<dbReference type="Proteomes" id="UP000029084">
    <property type="component" value="Chromosome"/>
</dbReference>
<proteinExistence type="predicted"/>
<dbReference type="GeneID" id="91755724"/>
<accession>A0A088E4K0</accession>
<dbReference type="Proteomes" id="UP000056255">
    <property type="component" value="Chromosome"/>
</dbReference>
<dbReference type="EMBL" id="CP012172">
    <property type="protein sequence ID" value="AKV74255.1"/>
    <property type="molecule type" value="Genomic_DNA"/>
</dbReference>